<dbReference type="RefSeq" id="WP_079640537.1">
    <property type="nucleotide sequence ID" value="NZ_FUZF01000001.1"/>
</dbReference>
<evidence type="ECO:0008006" key="5">
    <source>
        <dbReference type="Google" id="ProtNLM"/>
    </source>
</evidence>
<sequence length="669" mass="75526">MLKKVPLKYIRYILLLATMSGMIPDVLGQVAGRFTNSEAGKIEIKKHADKEMLYIPTHVLGKEILVIGDKAKNRKTRVIRFRQVDSVRVDLEQPFYKIRSIASGPDGMQRNTEISNYPLFFAKFIMESGSNSAYSQLNIQSFLLGKDTIFDANKSVQSHLIVLPEKPMPIYFSDPRIGFEQETFIDFDNPKSGVKQSIVSRFRLEPKLEEVSRYKEGEIVDPQQPLVFYLDASIPTAWIPSFEKAVEAWRQAFEKAGFRNAIVAKTLAGHENVPSSSLAGCGVIRVDSTAKEASVEHFTDPRTGEILLAKIVCSPSKLQGLIDAYLVQMGLLGVCSEKEMSTLQATLIQQEVSKLVGRALGLKVNLYASSTVPLKQLSARSYLAKYGMAPSILDEIACNYVLQPSTKWPAAYQIPQIGAYDHWAIEWAYRWQQPETIDQIARYTWVNQTLAKNDQLLYSASENDKGDAKARPGDLSDDPIAAAYLGMKNLNRSAEYIRSYQMDHPTDTLKINVWKKVLVDQYSTLLNNACAVVQGQFQEPVSYAATSRIKGYLPKKRKQEALRFITKYIFDSLILDQLVNIETVQSMVLKQLLSPATYSAMQLASYRLPQRDQYTFDQMLTDFLGSNRGQGERFKSLVTQQLESLSKGKDPHLYEIRAIAIEQLQRNKK</sequence>
<dbReference type="InterPro" id="IPR032534">
    <property type="entry name" value="EcxA_zinc-bd"/>
</dbReference>
<dbReference type="STRING" id="1513896.SAMN05660841_00178"/>
<accession>A0A1T5AUS3</accession>
<dbReference type="PANTHER" id="PTHR38478:SF1">
    <property type="entry name" value="ZINC DEPENDENT METALLOPROTEASE DOMAIN LIPOPROTEIN"/>
    <property type="match status" value="1"/>
</dbReference>
<name>A0A1T5AUS3_9SPHI</name>
<keyword evidence="4" id="KW-1185">Reference proteome</keyword>
<evidence type="ECO:0000313" key="3">
    <source>
        <dbReference type="EMBL" id="SKB38559.1"/>
    </source>
</evidence>
<dbReference type="Proteomes" id="UP000190150">
    <property type="component" value="Unassembled WGS sequence"/>
</dbReference>
<dbReference type="Pfam" id="PF16313">
    <property type="entry name" value="DUF4953"/>
    <property type="match status" value="1"/>
</dbReference>
<proteinExistence type="predicted"/>
<organism evidence="3 4">
    <name type="scientific">Sphingobacterium nematocida</name>
    <dbReference type="NCBI Taxonomy" id="1513896"/>
    <lineage>
        <taxon>Bacteria</taxon>
        <taxon>Pseudomonadati</taxon>
        <taxon>Bacteroidota</taxon>
        <taxon>Sphingobacteriia</taxon>
        <taxon>Sphingobacteriales</taxon>
        <taxon>Sphingobacteriaceae</taxon>
        <taxon>Sphingobacterium</taxon>
    </lineage>
</organism>
<dbReference type="OrthoDB" id="9776599at2"/>
<gene>
    <name evidence="3" type="ORF">SAMN05660841_00178</name>
</gene>
<dbReference type="AlphaFoldDB" id="A0A1T5AUS3"/>
<dbReference type="InterPro" id="IPR033413">
    <property type="entry name" value="DUF5117"/>
</dbReference>
<feature type="domain" description="DUF5117" evidence="2">
    <location>
        <begin position="156"/>
        <end position="207"/>
    </location>
</feature>
<dbReference type="PANTHER" id="PTHR38478">
    <property type="entry name" value="PEPTIDASE M1A AND M12B"/>
    <property type="match status" value="1"/>
</dbReference>
<evidence type="ECO:0000313" key="4">
    <source>
        <dbReference type="Proteomes" id="UP000190150"/>
    </source>
</evidence>
<feature type="domain" description="EcxA zinc-binding" evidence="1">
    <location>
        <begin position="338"/>
        <end position="623"/>
    </location>
</feature>
<dbReference type="Pfam" id="PF17148">
    <property type="entry name" value="DUF5117"/>
    <property type="match status" value="1"/>
</dbReference>
<protein>
    <recommendedName>
        <fullName evidence="5">DUF5117 domain-containing protein</fullName>
    </recommendedName>
</protein>
<evidence type="ECO:0000259" key="1">
    <source>
        <dbReference type="Pfam" id="PF16313"/>
    </source>
</evidence>
<dbReference type="EMBL" id="FUZF01000001">
    <property type="protein sequence ID" value="SKB38559.1"/>
    <property type="molecule type" value="Genomic_DNA"/>
</dbReference>
<evidence type="ECO:0000259" key="2">
    <source>
        <dbReference type="Pfam" id="PF17148"/>
    </source>
</evidence>
<reference evidence="4" key="1">
    <citation type="submission" date="2017-02" db="EMBL/GenBank/DDBJ databases">
        <authorList>
            <person name="Varghese N."/>
            <person name="Submissions S."/>
        </authorList>
    </citation>
    <scope>NUCLEOTIDE SEQUENCE [LARGE SCALE GENOMIC DNA]</scope>
    <source>
        <strain evidence="4">DSM 24091</strain>
    </source>
</reference>